<dbReference type="InterPro" id="IPR043504">
    <property type="entry name" value="Peptidase_S1_PA_chymotrypsin"/>
</dbReference>
<sequence>MPYELSFGGVQVHPQWVLSDRAGLGLEDHQEPGSRVMETSLIIKHPEYDKPAMANDLMFIELKEPVLQPDPIQHLRIAFQCVIPGNSCVVSGRGSAGGQPAQNAPMRGYLGGVCNTTSAPDYHPSMFCAGGQDGKDSVTLGAPLSATSFCRASCLLEKTPCGQWNVPGIYTNLFKFTDWIQKTSQD</sequence>
<evidence type="ECO:0000313" key="3">
    <source>
        <dbReference type="Ensembl" id="ENSRFEP00010010515.1"/>
    </source>
</evidence>
<reference evidence="3 4" key="1">
    <citation type="journal article" date="2015" name="Annu Rev Anim Biosci">
        <title>The Genome 10K Project: a way forward.</title>
        <authorList>
            <person name="Koepfli K.P."/>
            <person name="Paten B."/>
            <person name="O'Brien S.J."/>
            <person name="Koepfli K.P."/>
            <person name="Paten B."/>
            <person name="Antunes A."/>
            <person name="Belov K."/>
            <person name="Bustamante C."/>
            <person name="Castoe T.A."/>
            <person name="Clawson H."/>
            <person name="Crawford A.J."/>
            <person name="Diekhans M."/>
            <person name="Distel D."/>
            <person name="Durbin R."/>
            <person name="Earl D."/>
            <person name="Fujita M.K."/>
            <person name="Gamble T."/>
            <person name="Georges A."/>
            <person name="Gemmell N."/>
            <person name="Gilbert M.T."/>
            <person name="Graves J.M."/>
            <person name="Green R.E."/>
            <person name="Hickey G."/>
            <person name="Jarvis E.D."/>
            <person name="Johnson W."/>
            <person name="Komissarov A."/>
            <person name="Korf I."/>
            <person name="Kuhn R."/>
            <person name="Larkin D.M."/>
            <person name="Lewin H."/>
            <person name="Lopez J.V."/>
            <person name="Ma J."/>
            <person name="Marques-Bonet T."/>
            <person name="Miller W."/>
            <person name="Murphy R."/>
            <person name="Pevzner P."/>
            <person name="Shapiro B."/>
            <person name="Steiner C."/>
            <person name="Tamazian G."/>
            <person name="Venkatesh B."/>
            <person name="Wang J."/>
            <person name="Wayne R."/>
            <person name="Wiley E."/>
            <person name="Yang H."/>
            <person name="Zhang G."/>
            <person name="Haussler D."/>
            <person name="Ryder O."/>
            <person name="O'Brien S.J."/>
        </authorList>
    </citation>
    <scope>NUCLEOTIDE SEQUENCE</scope>
</reference>
<keyword evidence="1" id="KW-1015">Disulfide bond</keyword>
<dbReference type="Ensembl" id="ENSRFET00010011494.1">
    <property type="protein sequence ID" value="ENSRFEP00010010515.1"/>
    <property type="gene ID" value="ENSRFEG00010007115.1"/>
</dbReference>
<dbReference type="GO" id="GO:0004252">
    <property type="term" value="F:serine-type endopeptidase activity"/>
    <property type="evidence" value="ECO:0007669"/>
    <property type="project" value="InterPro"/>
</dbReference>
<protein>
    <recommendedName>
        <fullName evidence="2">Peptidase S1 domain-containing protein</fullName>
    </recommendedName>
</protein>
<reference evidence="3" key="4">
    <citation type="submission" date="2025-08" db="UniProtKB">
        <authorList>
            <consortium name="Ensembl"/>
        </authorList>
    </citation>
    <scope>IDENTIFICATION</scope>
</reference>
<accession>A0A671EBU8</accession>
<dbReference type="GO" id="GO:0022617">
    <property type="term" value="P:extracellular matrix disassembly"/>
    <property type="evidence" value="ECO:0007669"/>
    <property type="project" value="TreeGrafter"/>
</dbReference>
<dbReference type="GO" id="GO:0030141">
    <property type="term" value="C:secretory granule"/>
    <property type="evidence" value="ECO:0007669"/>
    <property type="project" value="TreeGrafter"/>
</dbReference>
<dbReference type="InterPro" id="IPR009003">
    <property type="entry name" value="Peptidase_S1_PA"/>
</dbReference>
<dbReference type="Proteomes" id="UP000472240">
    <property type="component" value="Chromosome 15"/>
</dbReference>
<dbReference type="PANTHER" id="PTHR24271:SF65">
    <property type="entry name" value="KALLIKREIN-4"/>
    <property type="match status" value="1"/>
</dbReference>
<dbReference type="PANTHER" id="PTHR24271">
    <property type="entry name" value="KALLIKREIN-RELATED"/>
    <property type="match status" value="1"/>
</dbReference>
<name>A0A671EBU8_RHIFE</name>
<reference evidence="3" key="5">
    <citation type="submission" date="2025-09" db="UniProtKB">
        <authorList>
            <consortium name="Ensembl"/>
        </authorList>
    </citation>
    <scope>IDENTIFICATION</scope>
</reference>
<feature type="domain" description="Peptidase S1" evidence="2">
    <location>
        <begin position="1"/>
        <end position="185"/>
    </location>
</feature>
<proteinExistence type="predicted"/>
<dbReference type="SUPFAM" id="SSF50494">
    <property type="entry name" value="Trypsin-like serine proteases"/>
    <property type="match status" value="1"/>
</dbReference>
<evidence type="ECO:0000259" key="2">
    <source>
        <dbReference type="PROSITE" id="PS50240"/>
    </source>
</evidence>
<dbReference type="AlphaFoldDB" id="A0A671EBU8"/>
<reference evidence="4" key="3">
    <citation type="submission" date="2018-12" db="EMBL/GenBank/DDBJ databases">
        <title>G10K-VGP greater horseshoe bat female genome, primary haplotype.</title>
        <authorList>
            <person name="Teeling E."/>
            <person name="Myers G."/>
            <person name="Vernes S."/>
            <person name="Pippel M."/>
            <person name="Winkler S."/>
            <person name="Fedrigo O."/>
            <person name="Rhie A."/>
            <person name="Koren S."/>
            <person name="Phillippy A."/>
            <person name="Lewin H."/>
            <person name="Damas J."/>
            <person name="Howe K."/>
            <person name="Mountcastle J."/>
            <person name="Jarvis E.D."/>
        </authorList>
    </citation>
    <scope>NUCLEOTIDE SEQUENCE [LARGE SCALE GENOMIC DNA]</scope>
</reference>
<organism evidence="3 4">
    <name type="scientific">Rhinolophus ferrumequinum</name>
    <name type="common">Greater horseshoe bat</name>
    <dbReference type="NCBI Taxonomy" id="59479"/>
    <lineage>
        <taxon>Eukaryota</taxon>
        <taxon>Metazoa</taxon>
        <taxon>Chordata</taxon>
        <taxon>Craniata</taxon>
        <taxon>Vertebrata</taxon>
        <taxon>Euteleostomi</taxon>
        <taxon>Mammalia</taxon>
        <taxon>Eutheria</taxon>
        <taxon>Laurasiatheria</taxon>
        <taxon>Chiroptera</taxon>
        <taxon>Yinpterochiroptera</taxon>
        <taxon>Rhinolophoidea</taxon>
        <taxon>Rhinolophidae</taxon>
        <taxon>Rhinolophinae</taxon>
        <taxon>Rhinolophus</taxon>
    </lineage>
</organism>
<dbReference type="GO" id="GO:0006508">
    <property type="term" value="P:proteolysis"/>
    <property type="evidence" value="ECO:0007669"/>
    <property type="project" value="InterPro"/>
</dbReference>
<dbReference type="PROSITE" id="PS50240">
    <property type="entry name" value="TRYPSIN_DOM"/>
    <property type="match status" value="1"/>
</dbReference>
<evidence type="ECO:0000256" key="1">
    <source>
        <dbReference type="ARBA" id="ARBA00023157"/>
    </source>
</evidence>
<dbReference type="InterPro" id="IPR001254">
    <property type="entry name" value="Trypsin_dom"/>
</dbReference>
<dbReference type="Gene3D" id="2.40.10.10">
    <property type="entry name" value="Trypsin-like serine proteases"/>
    <property type="match status" value="2"/>
</dbReference>
<keyword evidence="4" id="KW-1185">Reference proteome</keyword>
<dbReference type="InParanoid" id="A0A671EBU8"/>
<dbReference type="SMART" id="SM00020">
    <property type="entry name" value="Tryp_SPc"/>
    <property type="match status" value="1"/>
</dbReference>
<dbReference type="Pfam" id="PF00089">
    <property type="entry name" value="Trypsin"/>
    <property type="match status" value="1"/>
</dbReference>
<reference evidence="3 4" key="2">
    <citation type="journal article" date="2018" name="Annu Rev Anim Biosci">
        <title>Bat Biology, Genomes, and the Bat1K Project: To Generate Chromosome-Level Genomes for All Living Bat Species.</title>
        <authorList>
            <person name="Teeling E.C."/>
            <person name="Vernes S.C."/>
            <person name="Davalos L.M."/>
            <person name="Ray D.A."/>
            <person name="Gilbert M.T.P."/>
            <person name="Myers E."/>
        </authorList>
    </citation>
    <scope>NUCLEOTIDE SEQUENCE</scope>
</reference>
<evidence type="ECO:0000313" key="4">
    <source>
        <dbReference type="Proteomes" id="UP000472240"/>
    </source>
</evidence>
<dbReference type="GO" id="GO:0097186">
    <property type="term" value="P:amelogenesis"/>
    <property type="evidence" value="ECO:0007669"/>
    <property type="project" value="TreeGrafter"/>
</dbReference>